<accession>A0ABU1WZF5</accession>
<comment type="caution">
    <text evidence="1">The sequence shown here is derived from an EMBL/GenBank/DDBJ whole genome shotgun (WGS) entry which is preliminary data.</text>
</comment>
<reference evidence="1 2" key="1">
    <citation type="submission" date="2023-07" db="EMBL/GenBank/DDBJ databases">
        <title>Sorghum-associated microbial communities from plants grown in Nebraska, USA.</title>
        <authorList>
            <person name="Schachtman D."/>
        </authorList>
    </citation>
    <scope>NUCLEOTIDE SEQUENCE [LARGE SCALE GENOMIC DNA]</scope>
    <source>
        <strain evidence="1 2">4256</strain>
    </source>
</reference>
<evidence type="ECO:0000313" key="1">
    <source>
        <dbReference type="EMBL" id="MDR7154701.1"/>
    </source>
</evidence>
<organism evidence="1 2">
    <name type="scientific">Sphingobium xenophagum</name>
    <dbReference type="NCBI Taxonomy" id="121428"/>
    <lineage>
        <taxon>Bacteria</taxon>
        <taxon>Pseudomonadati</taxon>
        <taxon>Pseudomonadota</taxon>
        <taxon>Alphaproteobacteria</taxon>
        <taxon>Sphingomonadales</taxon>
        <taxon>Sphingomonadaceae</taxon>
        <taxon>Sphingobium</taxon>
    </lineage>
</organism>
<gene>
    <name evidence="1" type="ORF">J2W40_001516</name>
</gene>
<proteinExistence type="predicted"/>
<protein>
    <submittedName>
        <fullName evidence="1">Uncharacterized protein</fullName>
    </submittedName>
</protein>
<dbReference type="RefSeq" id="WP_310223228.1">
    <property type="nucleotide sequence ID" value="NZ_JAVDWV010000006.1"/>
</dbReference>
<sequence>MAQFTVRVELHGATAAHYETLNQRMEAANFKRLISGTDSTGAKGWWRLPSGEYDYEADSKPELVRDLVKILADSVKSGAWVLVTQVSARSWNTERIRNQ</sequence>
<dbReference type="EMBL" id="JAVDWV010000006">
    <property type="protein sequence ID" value="MDR7154701.1"/>
    <property type="molecule type" value="Genomic_DNA"/>
</dbReference>
<keyword evidence="2" id="KW-1185">Reference proteome</keyword>
<name>A0ABU1WZF5_SPHXE</name>
<evidence type="ECO:0000313" key="2">
    <source>
        <dbReference type="Proteomes" id="UP001267638"/>
    </source>
</evidence>
<dbReference type="Proteomes" id="UP001267638">
    <property type="component" value="Unassembled WGS sequence"/>
</dbReference>